<proteinExistence type="predicted"/>
<organism evidence="1 2">
    <name type="scientific">Citrus sinensis</name>
    <name type="common">Sweet orange</name>
    <name type="synonym">Citrus aurantium var. sinensis</name>
    <dbReference type="NCBI Taxonomy" id="2711"/>
    <lineage>
        <taxon>Eukaryota</taxon>
        <taxon>Viridiplantae</taxon>
        <taxon>Streptophyta</taxon>
        <taxon>Embryophyta</taxon>
        <taxon>Tracheophyta</taxon>
        <taxon>Spermatophyta</taxon>
        <taxon>Magnoliopsida</taxon>
        <taxon>eudicotyledons</taxon>
        <taxon>Gunneridae</taxon>
        <taxon>Pentapetalae</taxon>
        <taxon>rosids</taxon>
        <taxon>malvids</taxon>
        <taxon>Sapindales</taxon>
        <taxon>Rutaceae</taxon>
        <taxon>Aurantioideae</taxon>
        <taxon>Citrus</taxon>
    </lineage>
</organism>
<protein>
    <submittedName>
        <fullName evidence="1">ADP-ribosyl cyclase/cyclic ADP-ribose hydrolase</fullName>
    </submittedName>
</protein>
<gene>
    <name evidence="1" type="ORF">KPL71_008617</name>
</gene>
<name>A0ACB8M8Q9_CITSI</name>
<dbReference type="EMBL" id="CM039172">
    <property type="protein sequence ID" value="KAH9781805.1"/>
    <property type="molecule type" value="Genomic_DNA"/>
</dbReference>
<sequence length="1257" mass="141846">MASTSIQNVSPGKYDVFLSFRGEDTRKSFTGHLYAALENKGIYVFRDDKELEKGGSISPGLLKAIEESRISVIVLSKNYASSTWCLDELAKIVECKNKEDQIFPIFYDVEPTVVRKQIASFGEAFTKNEEVFKNNIKKVQKWRDALEVVANKSGWELKDRNESEFIEEIVNVISSKIHIEPKILKELVGMESRLEKLRFLMGTGSNGVRMIGIWGMGGLGKTTLARVVYDLISCEFDGSSFLANVREKSEKEGSEISLQKQLLFDLLKLSDYSIQNVYDGINIIGGRLRRKKILLVIDDAADVEQLQSLAGKHDWFGPGSRILITTRDRQLLVAHEVNEEHILNLDVLNNDEALQLFSMKAFKTHHPVGEYVELSERVLKYAGGLPLALKVLGSFLIGRSLDLWRSALERLKRDPANKIMNILQISFDGLQDSEKKIFLDVACFFKRWDRDYVAKILEGCGFSPVIGIEVLIERSLLTVDDDNTLGMHNLLQELGQLIVTRQSPEEPGKRSRLWRHEEVRHVLRKNTGSELVEGMIIDDYFFPVNEVHLSAKAFSLMTNLGLLKINNVQLLEGLEYLSNKLRLLDWHRYPLKSLPSNLQLDKIVEFKMCYSRIEELWKGIKHLNMLKVMKLSHSENLIKTPDFTEAPNLEELYLEGCTKLRKVHPSLLLHNKLILLNLRGCTSLTTLPSEIFMESLKILILSGCLKLRKFPHVVGSMECLQELLLDGTDIKELPLSIEHLFGLVQLTLNDCKNLSSLPVAISSFKCLRNLKLSGCSKLKKFPQIVTTMEDLSELNLDGTSITEVPSSIELLPGLELLNLNDCKNLARVPSSINGLKSLKTLNLSGCCKLENVPDTLGQVESLEELDISETAVRRPPSSVFLMKNLRTLSFSGCNGPPSSASWHLHLPFNLMGKSSCLVALMLPSLSGLRSLTKLDLSDCGLGEGAIPSDIGNLHSLNELYLSKNNFVTLPASINSLLNLKELEMEDCKRLQFLPQLPPNIIFVKVNGCSSLVTLLGALKLCKSNGIVIECIDSLKLLRNNGWAILMLREYLEAVSDPLKDFSTVIPGSKIPKWFMYQNEGSSITVTRPSYLYNMNKIVGYAICCVFHVPRHSTRIKKRRHSYELQCCMDGSDRGFFITFGGKFSHSGSDHLWLLFLSPRECYDRRWIFESNHFKLSFNDAREKYDMAGSGTGLKVKRCGFHPVYMHEVEELDQTTKQWTHFTSYNLLAENAGVGEASGSGCCDENEEPPPKRFRQLK</sequence>
<reference evidence="2" key="1">
    <citation type="journal article" date="2023" name="Hortic. Res.">
        <title>A chromosome-level phased genome enabling allele-level studies in sweet orange: a case study on citrus Huanglongbing tolerance.</title>
        <authorList>
            <person name="Wu B."/>
            <person name="Yu Q."/>
            <person name="Deng Z."/>
            <person name="Duan Y."/>
            <person name="Luo F."/>
            <person name="Gmitter F. Jr."/>
        </authorList>
    </citation>
    <scope>NUCLEOTIDE SEQUENCE [LARGE SCALE GENOMIC DNA]</scope>
    <source>
        <strain evidence="2">cv. Valencia</strain>
    </source>
</reference>
<evidence type="ECO:0000313" key="2">
    <source>
        <dbReference type="Proteomes" id="UP000829398"/>
    </source>
</evidence>
<accession>A0ACB8M8Q9</accession>
<keyword evidence="1" id="KW-0378">Hydrolase</keyword>
<evidence type="ECO:0000313" key="1">
    <source>
        <dbReference type="EMBL" id="KAH9781805.1"/>
    </source>
</evidence>
<comment type="caution">
    <text evidence="1">The sequence shown here is derived from an EMBL/GenBank/DDBJ whole genome shotgun (WGS) entry which is preliminary data.</text>
</comment>
<keyword evidence="2" id="KW-1185">Reference proteome</keyword>
<dbReference type="Proteomes" id="UP000829398">
    <property type="component" value="Chromosome 3"/>
</dbReference>